<dbReference type="Proteomes" id="UP000199031">
    <property type="component" value="Unassembled WGS sequence"/>
</dbReference>
<evidence type="ECO:0000313" key="3">
    <source>
        <dbReference type="Proteomes" id="UP000199031"/>
    </source>
</evidence>
<sequence>MTNLLKNIIRFVLFIAVQVYVFNKVPPVHEFVKPYIYFLFILWLPFNMGRAPLMLLAFIFGLTYDYFSGTPGLHAAPCVLIAYLRPFLLNLLIPQETTQLSFAEPSVKSMGWGSYATYILILTFMHTTLLVFLEWMEFGDFFFFIGKVTATTALSLVLIFIAEILFPRKGKVRTNAAA</sequence>
<dbReference type="RefSeq" id="WP_090659908.1">
    <property type="nucleotide sequence ID" value="NZ_FOXQ01000009.1"/>
</dbReference>
<feature type="transmembrane region" description="Helical" evidence="1">
    <location>
        <begin position="74"/>
        <end position="94"/>
    </location>
</feature>
<proteinExistence type="predicted"/>
<dbReference type="STRING" id="1465490.SAMN05444277_10942"/>
<evidence type="ECO:0000313" key="2">
    <source>
        <dbReference type="EMBL" id="SFQ33059.1"/>
    </source>
</evidence>
<accession>A0A1I5XM89</accession>
<keyword evidence="1" id="KW-0472">Membrane</keyword>
<feature type="transmembrane region" description="Helical" evidence="1">
    <location>
        <begin position="115"/>
        <end position="135"/>
    </location>
</feature>
<gene>
    <name evidence="2" type="ORF">SAMN05444277_10942</name>
</gene>
<name>A0A1I5XM89_9BACT</name>
<dbReference type="EMBL" id="FOXQ01000009">
    <property type="protein sequence ID" value="SFQ33059.1"/>
    <property type="molecule type" value="Genomic_DNA"/>
</dbReference>
<keyword evidence="1" id="KW-1133">Transmembrane helix</keyword>
<feature type="transmembrane region" description="Helical" evidence="1">
    <location>
        <begin position="141"/>
        <end position="166"/>
    </location>
</feature>
<dbReference type="OrthoDB" id="1132160at2"/>
<reference evidence="2 3" key="1">
    <citation type="submission" date="2016-10" db="EMBL/GenBank/DDBJ databases">
        <authorList>
            <person name="de Groot N.N."/>
        </authorList>
    </citation>
    <scope>NUCLEOTIDE SEQUENCE [LARGE SCALE GENOMIC DNA]</scope>
    <source>
        <strain evidence="2 3">DSM 28286</strain>
    </source>
</reference>
<keyword evidence="3" id="KW-1185">Reference proteome</keyword>
<dbReference type="AlphaFoldDB" id="A0A1I5XM89"/>
<keyword evidence="1" id="KW-0812">Transmembrane</keyword>
<evidence type="ECO:0000256" key="1">
    <source>
        <dbReference type="SAM" id="Phobius"/>
    </source>
</evidence>
<feature type="transmembrane region" description="Helical" evidence="1">
    <location>
        <begin position="35"/>
        <end position="62"/>
    </location>
</feature>
<protein>
    <submittedName>
        <fullName evidence="2">Rod shape-determining protein MreD</fullName>
    </submittedName>
</protein>
<organism evidence="2 3">
    <name type="scientific">Parafilimonas terrae</name>
    <dbReference type="NCBI Taxonomy" id="1465490"/>
    <lineage>
        <taxon>Bacteria</taxon>
        <taxon>Pseudomonadati</taxon>
        <taxon>Bacteroidota</taxon>
        <taxon>Chitinophagia</taxon>
        <taxon>Chitinophagales</taxon>
        <taxon>Chitinophagaceae</taxon>
        <taxon>Parafilimonas</taxon>
    </lineage>
</organism>